<sequence length="193" mass="20844">HPAEEISIPVPPLCSRSNYARLPPTHGARHPPPPFVAAPRRYAQPNQPNPVRACAPALDRSLASPCACLPVPVRFPAASLLSLSLSSLPRLPSSAASRHRAPIPSSSPTLSPPPSRPLSLSLLPRRAPLRSDSSTARCRASLPWGYFLLLFLVARRRGDVTRATLSTEDFACPEIPWGRADRGGRGRARGRRP</sequence>
<protein>
    <submittedName>
        <fullName evidence="2">Uncharacterized protein</fullName>
    </submittedName>
</protein>
<feature type="region of interest" description="Disordered" evidence="1">
    <location>
        <begin position="94"/>
        <end position="119"/>
    </location>
</feature>
<dbReference type="AlphaFoldDB" id="A0A5J9SJH9"/>
<gene>
    <name evidence="2" type="ORF">EJB05_55488</name>
</gene>
<accession>A0A5J9SJH9</accession>
<feature type="compositionally biased region" description="Low complexity" evidence="1">
    <location>
        <begin position="94"/>
        <end position="109"/>
    </location>
</feature>
<dbReference type="Gramene" id="TVT99139">
    <property type="protein sequence ID" value="TVT99139"/>
    <property type="gene ID" value="EJB05_55488"/>
</dbReference>
<comment type="caution">
    <text evidence="2">The sequence shown here is derived from an EMBL/GenBank/DDBJ whole genome shotgun (WGS) entry which is preliminary data.</text>
</comment>
<keyword evidence="3" id="KW-1185">Reference proteome</keyword>
<organism evidence="2 3">
    <name type="scientific">Eragrostis curvula</name>
    <name type="common">weeping love grass</name>
    <dbReference type="NCBI Taxonomy" id="38414"/>
    <lineage>
        <taxon>Eukaryota</taxon>
        <taxon>Viridiplantae</taxon>
        <taxon>Streptophyta</taxon>
        <taxon>Embryophyta</taxon>
        <taxon>Tracheophyta</taxon>
        <taxon>Spermatophyta</taxon>
        <taxon>Magnoliopsida</taxon>
        <taxon>Liliopsida</taxon>
        <taxon>Poales</taxon>
        <taxon>Poaceae</taxon>
        <taxon>PACMAD clade</taxon>
        <taxon>Chloridoideae</taxon>
        <taxon>Eragrostideae</taxon>
        <taxon>Eragrostidinae</taxon>
        <taxon>Eragrostis</taxon>
    </lineage>
</organism>
<dbReference type="EMBL" id="RWGY01000755">
    <property type="protein sequence ID" value="TVT99139.1"/>
    <property type="molecule type" value="Genomic_DNA"/>
</dbReference>
<name>A0A5J9SJH9_9POAL</name>
<reference evidence="2 3" key="1">
    <citation type="journal article" date="2019" name="Sci. Rep.">
        <title>A high-quality genome of Eragrostis curvula grass provides insights into Poaceae evolution and supports new strategies to enhance forage quality.</title>
        <authorList>
            <person name="Carballo J."/>
            <person name="Santos B.A.C.M."/>
            <person name="Zappacosta D."/>
            <person name="Garbus I."/>
            <person name="Selva J.P."/>
            <person name="Gallo C.A."/>
            <person name="Diaz A."/>
            <person name="Albertini E."/>
            <person name="Caccamo M."/>
            <person name="Echenique V."/>
        </authorList>
    </citation>
    <scope>NUCLEOTIDE SEQUENCE [LARGE SCALE GENOMIC DNA]</scope>
    <source>
        <strain evidence="3">cv. Victoria</strain>
        <tissue evidence="2">Leaf</tissue>
    </source>
</reference>
<evidence type="ECO:0000313" key="2">
    <source>
        <dbReference type="EMBL" id="TVT99139.1"/>
    </source>
</evidence>
<evidence type="ECO:0000313" key="3">
    <source>
        <dbReference type="Proteomes" id="UP000324897"/>
    </source>
</evidence>
<dbReference type="Proteomes" id="UP000324897">
    <property type="component" value="Unassembled WGS sequence"/>
</dbReference>
<evidence type="ECO:0000256" key="1">
    <source>
        <dbReference type="SAM" id="MobiDB-lite"/>
    </source>
</evidence>
<feature type="non-terminal residue" evidence="2">
    <location>
        <position position="1"/>
    </location>
</feature>
<proteinExistence type="predicted"/>